<keyword evidence="8" id="KW-1185">Reference proteome</keyword>
<reference evidence="7 8" key="1">
    <citation type="journal article" date="2023" name="BMC Biol.">
        <title>The compact genome of the sponge Oopsacas minuta (Hexactinellida) is lacking key metazoan core genes.</title>
        <authorList>
            <person name="Santini S."/>
            <person name="Schenkelaars Q."/>
            <person name="Jourda C."/>
            <person name="Duchesne M."/>
            <person name="Belahbib H."/>
            <person name="Rocher C."/>
            <person name="Selva M."/>
            <person name="Riesgo A."/>
            <person name="Vervoort M."/>
            <person name="Leys S.P."/>
            <person name="Kodjabachian L."/>
            <person name="Le Bivic A."/>
            <person name="Borchiellini C."/>
            <person name="Claverie J.M."/>
            <person name="Renard E."/>
        </authorList>
    </citation>
    <scope>NUCLEOTIDE SEQUENCE [LARGE SCALE GENOMIC DNA]</scope>
    <source>
        <strain evidence="7">SPO-2</strain>
    </source>
</reference>
<feature type="compositionally biased region" description="Basic and acidic residues" evidence="4">
    <location>
        <begin position="114"/>
        <end position="125"/>
    </location>
</feature>
<comment type="caution">
    <text evidence="7">The sequence shown here is derived from an EMBL/GenBank/DDBJ whole genome shotgun (WGS) entry which is preliminary data.</text>
</comment>
<feature type="region of interest" description="Disordered" evidence="4">
    <location>
        <begin position="221"/>
        <end position="241"/>
    </location>
</feature>
<proteinExistence type="predicted"/>
<evidence type="ECO:0000256" key="5">
    <source>
        <dbReference type="SAM" id="SignalP"/>
    </source>
</evidence>
<dbReference type="AlphaFoldDB" id="A0AAV7K873"/>
<dbReference type="SUPFAM" id="SSF50044">
    <property type="entry name" value="SH3-domain"/>
    <property type="match status" value="1"/>
</dbReference>
<feature type="compositionally biased region" description="Basic and acidic residues" evidence="4">
    <location>
        <begin position="827"/>
        <end position="849"/>
    </location>
</feature>
<keyword evidence="5" id="KW-0732">Signal</keyword>
<feature type="region of interest" description="Disordered" evidence="4">
    <location>
        <begin position="417"/>
        <end position="449"/>
    </location>
</feature>
<dbReference type="EMBL" id="JAKMXF010000111">
    <property type="protein sequence ID" value="KAI6657267.1"/>
    <property type="molecule type" value="Genomic_DNA"/>
</dbReference>
<evidence type="ECO:0000256" key="3">
    <source>
        <dbReference type="SAM" id="Coils"/>
    </source>
</evidence>
<gene>
    <name evidence="7" type="ORF">LOD99_14</name>
</gene>
<evidence type="ECO:0000259" key="6">
    <source>
        <dbReference type="PROSITE" id="PS50002"/>
    </source>
</evidence>
<feature type="compositionally biased region" description="Polar residues" evidence="4">
    <location>
        <begin position="1076"/>
        <end position="1085"/>
    </location>
</feature>
<feature type="region of interest" description="Disordered" evidence="4">
    <location>
        <begin position="1024"/>
        <end position="1085"/>
    </location>
</feature>
<sequence length="1111" mass="126498">MRISYLLLATILALLHVLHAKKCCNHDCSQVISQGRSFRVYTPQAADELPLERDVKVWVFMKEMGVNEEGDEMWYGESRGKNGFFPKQLIGEYMVLCRDLVEIEDTWEQPIDNEGEKNREDESQIHPEIGSGGIFESLRDNPEIPDTVNEWRLKSDPIETADFHAPDTEAMNNLKRQMDQEFLNRILEAEGVLRLDEIEPDRYSELLSDPSAARIILEAEEAARQPEVPSPPPPIDDLTPVETPLYEPEIVEEYVPPVEEYRETSHREDFTYETPDVYEEVTVPSEAHIDDGYREISNQEDHYDSEPEYESGSLDPFESSDSELSELETTDESVYADLNDPYREISQPETTDEYVHEHVDDPTLEISQPETTDEYVHEHVDDPTLEISQPETTDEFVHEVVDDPDREISQLEDAIEDNQQEIPIDQSPTELPSSEDIPHENSHPEEQHIEHENTKLFGFIPSPLGDIIRDYIHRYGVFYITLYTAIPLLITHLYVSRSSVRNEVVKQKILTVNHVKALEQKVATLQKDKKTLESKIAKNDTLKEANAASQEELISLKSNLGTCNQELESKSRYIMQLESESTQCNSELLSTQNALNDKCIEAERLGTLNSSAQEEILSLNSKMDIIHGQMRQVDTEKMTLQLRLDANIDSFAELKERLAKVEKNRDEVEREKASLQDELKQREVRISANSERIHTLEGEIDVLTNSLLKLQPQAVGKSQVTDTQVKTIFDTLTNTAKALSELEQVTIVKDKFELQNKFLSEDNVTLKARCEDLDDNLSCVKSSNILLKKQLGDSDTKLQVLNEYFNTKESELHRQLNESRNSQLLLEGKDHRSHDEIDSVRSEREGLKSEITELKQQHSQREKSLLEQIASLEKRVQENIYNSRRNEQEIRWRDREITELKRKLGESSLPSSQVESYLSPRSVSPSSQLSSNSDSEAKNDKNRQSPTQFSSAVPTLPNFTSGPPSRLDAPPIVTTAQVKPTPLPGYHPGFMPPPPNYYPPAPFPPMMPAFAPRQVMPQNMAHFNSPTVPMKHKPTPRPPVVTQDLNDTPTPGNIPPTSRSPPEYYAPSPPTLIDTPPNTETEYNGSLLDSQTRVNTHTPTQKEANAFLIDV</sequence>
<feature type="compositionally biased region" description="Basic and acidic residues" evidence="4">
    <location>
        <begin position="436"/>
        <end position="449"/>
    </location>
</feature>
<evidence type="ECO:0000256" key="1">
    <source>
        <dbReference type="ARBA" id="ARBA00022443"/>
    </source>
</evidence>
<feature type="compositionally biased region" description="Acidic residues" evidence="4">
    <location>
        <begin position="318"/>
        <end position="331"/>
    </location>
</feature>
<evidence type="ECO:0000256" key="2">
    <source>
        <dbReference type="PROSITE-ProRule" id="PRU00192"/>
    </source>
</evidence>
<feature type="region of interest" description="Disordered" evidence="4">
    <location>
        <begin position="113"/>
        <end position="133"/>
    </location>
</feature>
<feature type="compositionally biased region" description="Polar residues" evidence="4">
    <location>
        <begin position="944"/>
        <end position="963"/>
    </location>
</feature>
<name>A0AAV7K873_9METZ</name>
<dbReference type="InterPro" id="IPR001452">
    <property type="entry name" value="SH3_domain"/>
</dbReference>
<evidence type="ECO:0000313" key="8">
    <source>
        <dbReference type="Proteomes" id="UP001165289"/>
    </source>
</evidence>
<feature type="region of interest" description="Disordered" evidence="4">
    <location>
        <begin position="904"/>
        <end position="968"/>
    </location>
</feature>
<feature type="coiled-coil region" evidence="3">
    <location>
        <begin position="644"/>
        <end position="685"/>
    </location>
</feature>
<feature type="region of interest" description="Disordered" evidence="4">
    <location>
        <begin position="824"/>
        <end position="849"/>
    </location>
</feature>
<dbReference type="Gene3D" id="1.20.5.340">
    <property type="match status" value="1"/>
</dbReference>
<evidence type="ECO:0000256" key="4">
    <source>
        <dbReference type="SAM" id="MobiDB-lite"/>
    </source>
</evidence>
<accession>A0AAV7K873</accession>
<keyword evidence="1 2" id="KW-0728">SH3 domain</keyword>
<protein>
    <submittedName>
        <fullName evidence="7">CTAGE family member 5-like</fullName>
    </submittedName>
</protein>
<feature type="coiled-coil region" evidence="3">
    <location>
        <begin position="515"/>
        <end position="559"/>
    </location>
</feature>
<evidence type="ECO:0000313" key="7">
    <source>
        <dbReference type="EMBL" id="KAI6657267.1"/>
    </source>
</evidence>
<feature type="domain" description="SH3" evidence="6">
    <location>
        <begin position="30"/>
        <end position="95"/>
    </location>
</feature>
<feature type="compositionally biased region" description="Basic and acidic residues" evidence="4">
    <location>
        <begin position="287"/>
        <end position="305"/>
    </location>
</feature>
<dbReference type="SUPFAM" id="SSF57997">
    <property type="entry name" value="Tropomyosin"/>
    <property type="match status" value="1"/>
</dbReference>
<feature type="region of interest" description="Disordered" evidence="4">
    <location>
        <begin position="285"/>
        <end position="369"/>
    </location>
</feature>
<feature type="compositionally biased region" description="Polar residues" evidence="4">
    <location>
        <begin position="1043"/>
        <end position="1057"/>
    </location>
</feature>
<dbReference type="Gene3D" id="2.30.30.40">
    <property type="entry name" value="SH3 Domains"/>
    <property type="match status" value="1"/>
</dbReference>
<feature type="chain" id="PRO_5043664220" evidence="5">
    <location>
        <begin position="21"/>
        <end position="1111"/>
    </location>
</feature>
<feature type="compositionally biased region" description="Low complexity" evidence="4">
    <location>
        <begin position="916"/>
        <end position="934"/>
    </location>
</feature>
<feature type="signal peptide" evidence="5">
    <location>
        <begin position="1"/>
        <end position="20"/>
    </location>
</feature>
<dbReference type="InterPro" id="IPR036028">
    <property type="entry name" value="SH3-like_dom_sf"/>
</dbReference>
<keyword evidence="3" id="KW-0175">Coiled coil</keyword>
<organism evidence="7 8">
    <name type="scientific">Oopsacas minuta</name>
    <dbReference type="NCBI Taxonomy" id="111878"/>
    <lineage>
        <taxon>Eukaryota</taxon>
        <taxon>Metazoa</taxon>
        <taxon>Porifera</taxon>
        <taxon>Hexactinellida</taxon>
        <taxon>Hexasterophora</taxon>
        <taxon>Lyssacinosida</taxon>
        <taxon>Leucopsacidae</taxon>
        <taxon>Oopsacas</taxon>
    </lineage>
</organism>
<dbReference type="PROSITE" id="PS50002">
    <property type="entry name" value="SH3"/>
    <property type="match status" value="1"/>
</dbReference>
<dbReference type="Proteomes" id="UP001165289">
    <property type="component" value="Unassembled WGS sequence"/>
</dbReference>